<dbReference type="EMBL" id="JARK01000423">
    <property type="protein sequence ID" value="EYC37119.1"/>
    <property type="molecule type" value="Genomic_DNA"/>
</dbReference>
<protein>
    <submittedName>
        <fullName evidence="1">Uncharacterized protein</fullName>
    </submittedName>
</protein>
<reference evidence="2" key="1">
    <citation type="journal article" date="2015" name="Nat. Genet.">
        <title>The genome and transcriptome of the zoonotic hookworm Ancylostoma ceylanicum identify infection-specific gene families.</title>
        <authorList>
            <person name="Schwarz E.M."/>
            <person name="Hu Y."/>
            <person name="Antoshechkin I."/>
            <person name="Miller M.M."/>
            <person name="Sternberg P.W."/>
            <person name="Aroian R.V."/>
        </authorList>
    </citation>
    <scope>NUCLEOTIDE SEQUENCE</scope>
    <source>
        <strain evidence="2">HY135</strain>
    </source>
</reference>
<sequence length="99" mass="11374">MLKRLQNCCPREDSNQGLAGENTDHILSTLIEILGGIRNIPQNELCWHSKISTMKISNLKNELKSLFRCRTPPFFCLHRVLTVTHLFNVYVRPLLLAIS</sequence>
<evidence type="ECO:0000313" key="1">
    <source>
        <dbReference type="EMBL" id="EYC37119.1"/>
    </source>
</evidence>
<accession>A0A016WBC9</accession>
<gene>
    <name evidence="1" type="primary">Acey_s0823.g2538</name>
    <name evidence="1" type="ORF">Y032_0823g2538</name>
</gene>
<keyword evidence="2" id="KW-1185">Reference proteome</keyword>
<comment type="caution">
    <text evidence="1">The sequence shown here is derived from an EMBL/GenBank/DDBJ whole genome shotgun (WGS) entry which is preliminary data.</text>
</comment>
<dbReference type="AlphaFoldDB" id="A0A016WBC9"/>
<evidence type="ECO:0000313" key="2">
    <source>
        <dbReference type="Proteomes" id="UP000024635"/>
    </source>
</evidence>
<organism evidence="1 2">
    <name type="scientific">Ancylostoma ceylanicum</name>
    <dbReference type="NCBI Taxonomy" id="53326"/>
    <lineage>
        <taxon>Eukaryota</taxon>
        <taxon>Metazoa</taxon>
        <taxon>Ecdysozoa</taxon>
        <taxon>Nematoda</taxon>
        <taxon>Chromadorea</taxon>
        <taxon>Rhabditida</taxon>
        <taxon>Rhabditina</taxon>
        <taxon>Rhabditomorpha</taxon>
        <taxon>Strongyloidea</taxon>
        <taxon>Ancylostomatidae</taxon>
        <taxon>Ancylostomatinae</taxon>
        <taxon>Ancylostoma</taxon>
    </lineage>
</organism>
<name>A0A016WBC9_9BILA</name>
<dbReference type="Proteomes" id="UP000024635">
    <property type="component" value="Unassembled WGS sequence"/>
</dbReference>
<proteinExistence type="predicted"/>